<proteinExistence type="predicted"/>
<reference evidence="9 10" key="1">
    <citation type="journal article" date="2018" name="Plant J.">
        <title>Genome sequences of Chlorella sorokiniana UTEX 1602 and Micractinium conductrix SAG 241.80: implications to maltose excretion by a green alga.</title>
        <authorList>
            <person name="Arriola M.B."/>
            <person name="Velmurugan N."/>
            <person name="Zhang Y."/>
            <person name="Plunkett M.H."/>
            <person name="Hondzo H."/>
            <person name="Barney B.M."/>
        </authorList>
    </citation>
    <scope>NUCLEOTIDE SEQUENCE [LARGE SCALE GENOMIC DNA]</scope>
    <source>
        <strain evidence="10">UTEX 1602</strain>
    </source>
</reference>
<dbReference type="STRING" id="3076.A0A2P6TU67"/>
<dbReference type="Gene3D" id="1.10.510.10">
    <property type="entry name" value="Transferase(Phosphotransferase) domain 1"/>
    <property type="match status" value="1"/>
</dbReference>
<dbReference type="Pfam" id="PF07714">
    <property type="entry name" value="PK_Tyr_Ser-Thr"/>
    <property type="match status" value="1"/>
</dbReference>
<dbReference type="InterPro" id="IPR011009">
    <property type="entry name" value="Kinase-like_dom_sf"/>
</dbReference>
<evidence type="ECO:0000256" key="7">
    <source>
        <dbReference type="SAM" id="MobiDB-lite"/>
    </source>
</evidence>
<dbReference type="InterPro" id="IPR017441">
    <property type="entry name" value="Protein_kinase_ATP_BS"/>
</dbReference>
<dbReference type="PROSITE" id="PS50011">
    <property type="entry name" value="PROTEIN_KINASE_DOM"/>
    <property type="match status" value="1"/>
</dbReference>
<dbReference type="SUPFAM" id="SSF56112">
    <property type="entry name" value="Protein kinase-like (PK-like)"/>
    <property type="match status" value="1"/>
</dbReference>
<feature type="region of interest" description="Disordered" evidence="7">
    <location>
        <begin position="1081"/>
        <end position="1131"/>
    </location>
</feature>
<sequence>MSLLLALVIALPPLLLLLGLGLGVAAARWWWARRAAALAAHQAAEDEEAAVQAAETISLATAVPSAVALPQGRKASEAKLPRCIHVVASSASLVPRATTASTEPGVPAVHLPAAAALVPPAAAAAAAEQAAAGTGSGRRGAAPRDGSPTGGPGRALATTGCDPLLAAEEQLRSLVGGSMGGSGSLSPGGPLGHHKAGSMDLGTLVRAGPSVISQVMEDWEARSTLYRLMSGMEQLGAPGSPVAPAALLSPAAALFSPAPGSAVGAGLPSMPPGEVHMDEIDLIECIGKGGYGCVYKASWRGAGVAVKYIKCPTDDSDSLGRAIREVVLSKKMSHPNVVQCYSWTVLTEPDNGRATPSYSGHASPREQSFTSRPGSSHRFKLFASRGSLELQRPGSPPPQGGTPDALRLNAVRRGLDMRFNAAAGVLRGGGSPTSLHRITERLGLEAEAAEPAASSARRGASTELIAELVAEAAEEHGMRPSQLPGCSSAACSAQELLAREDAELAAAKPSPLKLAHVAQPSSSSPGSSPGIQAVHGTPGSTSSPAVVAAPAGDGEESSLASPETWREAVSVEPPSLPSSPFASRLVQSQPLRHTTSGSGEAPGSRRRSSGSGAPPPQQSAPPARGVAAAGAPASQQPPVQQAQQQVAQQPAQAQVRPRQSSEEDEGEDVYARFSSYDEMVAHFRRLAAEGQQQQQQQDGQGEAAAGEQAGPSLPSGSGRLGSLPRGLNDQDFTVTAASSFSDVLSNNGFMLEGSSAELAVLSQPSSPRHQQQPRSGASSWFLPSAASSRPVSPRADSMRSAGRSPGSAGLQRLEELREEAAASADRLSLGSQDHSFNSEEGFGSPVKQRCGGVKDVFALEELQLAGQEALMVVVMEYCDLGSLRKALQRKAFRPSTKWPFQTTYRALLRTAQEIAKGMGYIHEFNIVHGDLKPGNVLLKTHKVDRRGYIAKVSDFGLSRPLDMEDTHTVMGSTLGTIAYAAPESFLLNKLKKPSDVYAFGIMLWEMFYCTDPYEGLIDGQICLGVSDGTLRPEFKDDCPEPYRRLAQRCWHQDPERRPTFEEVDRELVRIEMEFRLHRHRAASKRASSAHSAGEAGGGASQGGGSLPASRPGSPDVVPRAGGAAADQAAPS</sequence>
<name>A0A2P6TU67_CHLSO</name>
<dbReference type="AlphaFoldDB" id="A0A2P6TU67"/>
<evidence type="ECO:0000256" key="5">
    <source>
        <dbReference type="ARBA" id="ARBA00022840"/>
    </source>
</evidence>
<feature type="compositionally biased region" description="Low complexity" evidence="7">
    <location>
        <begin position="688"/>
        <end position="727"/>
    </location>
</feature>
<dbReference type="InterPro" id="IPR008271">
    <property type="entry name" value="Ser/Thr_kinase_AS"/>
</dbReference>
<keyword evidence="3 6" id="KW-0547">Nucleotide-binding</keyword>
<feature type="region of interest" description="Disordered" evidence="7">
    <location>
        <begin position="513"/>
        <end position="729"/>
    </location>
</feature>
<dbReference type="Gene3D" id="3.30.200.20">
    <property type="entry name" value="Phosphorylase Kinase, domain 1"/>
    <property type="match status" value="1"/>
</dbReference>
<gene>
    <name evidence="9" type="ORF">C2E21_3313</name>
</gene>
<feature type="compositionally biased region" description="Low complexity" evidence="7">
    <location>
        <begin position="1084"/>
        <end position="1093"/>
    </location>
</feature>
<feature type="compositionally biased region" description="Low complexity" evidence="7">
    <location>
        <begin position="783"/>
        <end position="795"/>
    </location>
</feature>
<feature type="region of interest" description="Disordered" evidence="7">
    <location>
        <begin position="129"/>
        <end position="159"/>
    </location>
</feature>
<evidence type="ECO:0000259" key="8">
    <source>
        <dbReference type="PROSITE" id="PS50011"/>
    </source>
</evidence>
<dbReference type="PROSITE" id="PS00107">
    <property type="entry name" value="PROTEIN_KINASE_ATP"/>
    <property type="match status" value="1"/>
</dbReference>
<feature type="compositionally biased region" description="Polar residues" evidence="7">
    <location>
        <begin position="585"/>
        <end position="595"/>
    </location>
</feature>
<keyword evidence="2" id="KW-0808">Transferase</keyword>
<feature type="region of interest" description="Disordered" evidence="7">
    <location>
        <begin position="760"/>
        <end position="843"/>
    </location>
</feature>
<evidence type="ECO:0000256" key="1">
    <source>
        <dbReference type="ARBA" id="ARBA00022527"/>
    </source>
</evidence>
<dbReference type="InterPro" id="IPR001245">
    <property type="entry name" value="Ser-Thr/Tyr_kinase_cat_dom"/>
</dbReference>
<feature type="compositionally biased region" description="Gly residues" evidence="7">
    <location>
        <begin position="1094"/>
        <end position="1105"/>
    </location>
</feature>
<feature type="compositionally biased region" description="Low complexity" evidence="7">
    <location>
        <begin position="762"/>
        <end position="775"/>
    </location>
</feature>
<dbReference type="SMART" id="SM00220">
    <property type="entry name" value="S_TKc"/>
    <property type="match status" value="1"/>
</dbReference>
<dbReference type="EMBL" id="LHPG02000006">
    <property type="protein sequence ID" value="PRW57603.1"/>
    <property type="molecule type" value="Genomic_DNA"/>
</dbReference>
<dbReference type="PANTHER" id="PTHR44329">
    <property type="entry name" value="SERINE/THREONINE-PROTEIN KINASE TNNI3K-RELATED"/>
    <property type="match status" value="1"/>
</dbReference>
<feature type="compositionally biased region" description="Low complexity" evidence="7">
    <location>
        <begin position="513"/>
        <end position="530"/>
    </location>
</feature>
<feature type="compositionally biased region" description="Low complexity" evidence="7">
    <location>
        <begin position="1120"/>
        <end position="1131"/>
    </location>
</feature>
<feature type="region of interest" description="Disordered" evidence="7">
    <location>
        <begin position="353"/>
        <end position="376"/>
    </location>
</feature>
<evidence type="ECO:0000313" key="9">
    <source>
        <dbReference type="EMBL" id="PRW57603.1"/>
    </source>
</evidence>
<keyword evidence="4" id="KW-0418">Kinase</keyword>
<keyword evidence="1" id="KW-0723">Serine/threonine-protein kinase</keyword>
<evidence type="ECO:0000256" key="2">
    <source>
        <dbReference type="ARBA" id="ARBA00022679"/>
    </source>
</evidence>
<accession>A0A2P6TU67</accession>
<dbReference type="PRINTS" id="PR00109">
    <property type="entry name" value="TYRKINASE"/>
</dbReference>
<feature type="compositionally biased region" description="Polar residues" evidence="7">
    <location>
        <begin position="354"/>
        <end position="374"/>
    </location>
</feature>
<feature type="compositionally biased region" description="Low complexity" evidence="7">
    <location>
        <begin position="542"/>
        <end position="551"/>
    </location>
</feature>
<feature type="binding site" evidence="6">
    <location>
        <position position="307"/>
    </location>
    <ligand>
        <name>ATP</name>
        <dbReference type="ChEBI" id="CHEBI:30616"/>
    </ligand>
</feature>
<protein>
    <submittedName>
        <fullName evidence="9">Serine threonine-kinase drkC</fullName>
    </submittedName>
</protein>
<dbReference type="InterPro" id="IPR051681">
    <property type="entry name" value="Ser/Thr_Kinases-Pseudokinases"/>
</dbReference>
<keyword evidence="10" id="KW-1185">Reference proteome</keyword>
<dbReference type="Pfam" id="PF00069">
    <property type="entry name" value="Pkinase"/>
    <property type="match status" value="1"/>
</dbReference>
<organism evidence="9 10">
    <name type="scientific">Chlorella sorokiniana</name>
    <name type="common">Freshwater green alga</name>
    <dbReference type="NCBI Taxonomy" id="3076"/>
    <lineage>
        <taxon>Eukaryota</taxon>
        <taxon>Viridiplantae</taxon>
        <taxon>Chlorophyta</taxon>
        <taxon>core chlorophytes</taxon>
        <taxon>Trebouxiophyceae</taxon>
        <taxon>Chlorellales</taxon>
        <taxon>Chlorellaceae</taxon>
        <taxon>Chlorella clade</taxon>
        <taxon>Chlorella</taxon>
    </lineage>
</organism>
<dbReference type="PANTHER" id="PTHR44329:SF214">
    <property type="entry name" value="PROTEIN KINASE DOMAIN-CONTAINING PROTEIN"/>
    <property type="match status" value="1"/>
</dbReference>
<dbReference type="OrthoDB" id="1711006at2759"/>
<dbReference type="GO" id="GO:0004674">
    <property type="term" value="F:protein serine/threonine kinase activity"/>
    <property type="evidence" value="ECO:0007669"/>
    <property type="project" value="UniProtKB-KW"/>
</dbReference>
<feature type="compositionally biased region" description="Low complexity" evidence="7">
    <location>
        <begin position="129"/>
        <end position="144"/>
    </location>
</feature>
<dbReference type="InterPro" id="IPR000719">
    <property type="entry name" value="Prot_kinase_dom"/>
</dbReference>
<evidence type="ECO:0000256" key="3">
    <source>
        <dbReference type="ARBA" id="ARBA00022741"/>
    </source>
</evidence>
<comment type="caution">
    <text evidence="9">The sequence shown here is derived from an EMBL/GenBank/DDBJ whole genome shotgun (WGS) entry which is preliminary data.</text>
</comment>
<evidence type="ECO:0000256" key="4">
    <source>
        <dbReference type="ARBA" id="ARBA00022777"/>
    </source>
</evidence>
<evidence type="ECO:0000313" key="10">
    <source>
        <dbReference type="Proteomes" id="UP000239899"/>
    </source>
</evidence>
<feature type="domain" description="Protein kinase" evidence="8">
    <location>
        <begin position="744"/>
        <end position="1075"/>
    </location>
</feature>
<dbReference type="PROSITE" id="PS00108">
    <property type="entry name" value="PROTEIN_KINASE_ST"/>
    <property type="match status" value="1"/>
</dbReference>
<feature type="compositionally biased region" description="Low complexity" evidence="7">
    <location>
        <begin position="620"/>
        <end position="658"/>
    </location>
</feature>
<dbReference type="GO" id="GO:0005524">
    <property type="term" value="F:ATP binding"/>
    <property type="evidence" value="ECO:0007669"/>
    <property type="project" value="UniProtKB-UniRule"/>
</dbReference>
<keyword evidence="5 6" id="KW-0067">ATP-binding</keyword>
<evidence type="ECO:0000256" key="6">
    <source>
        <dbReference type="PROSITE-ProRule" id="PRU10141"/>
    </source>
</evidence>
<dbReference type="Proteomes" id="UP000239899">
    <property type="component" value="Unassembled WGS sequence"/>
</dbReference>